<accession>A0A0E9PTP6</accession>
<sequence length="90" mass="10852">MLNSLFLCFHHKIVFRRILYKCSHHCHHIFHCPQYNSWNQSLQVRHRTQFSVALESPGSLQCLGRPDRSICLFYTESFSPWGLFHHLTWH</sequence>
<reference evidence="1" key="1">
    <citation type="submission" date="2014-11" db="EMBL/GenBank/DDBJ databases">
        <authorList>
            <person name="Amaro Gonzalez C."/>
        </authorList>
    </citation>
    <scope>NUCLEOTIDE SEQUENCE</scope>
</reference>
<reference evidence="1" key="2">
    <citation type="journal article" date="2015" name="Fish Shellfish Immunol.">
        <title>Early steps in the European eel (Anguilla anguilla)-Vibrio vulnificus interaction in the gills: Role of the RtxA13 toxin.</title>
        <authorList>
            <person name="Callol A."/>
            <person name="Pajuelo D."/>
            <person name="Ebbesson L."/>
            <person name="Teles M."/>
            <person name="MacKenzie S."/>
            <person name="Amaro C."/>
        </authorList>
    </citation>
    <scope>NUCLEOTIDE SEQUENCE</scope>
</reference>
<organism evidence="1">
    <name type="scientific">Anguilla anguilla</name>
    <name type="common">European freshwater eel</name>
    <name type="synonym">Muraena anguilla</name>
    <dbReference type="NCBI Taxonomy" id="7936"/>
    <lineage>
        <taxon>Eukaryota</taxon>
        <taxon>Metazoa</taxon>
        <taxon>Chordata</taxon>
        <taxon>Craniata</taxon>
        <taxon>Vertebrata</taxon>
        <taxon>Euteleostomi</taxon>
        <taxon>Actinopterygii</taxon>
        <taxon>Neopterygii</taxon>
        <taxon>Teleostei</taxon>
        <taxon>Anguilliformes</taxon>
        <taxon>Anguillidae</taxon>
        <taxon>Anguilla</taxon>
    </lineage>
</organism>
<dbReference type="AlphaFoldDB" id="A0A0E9PTP6"/>
<name>A0A0E9PTP6_ANGAN</name>
<proteinExistence type="predicted"/>
<evidence type="ECO:0000313" key="1">
    <source>
        <dbReference type="EMBL" id="JAH07662.1"/>
    </source>
</evidence>
<dbReference type="EMBL" id="GBXM01100915">
    <property type="protein sequence ID" value="JAH07662.1"/>
    <property type="molecule type" value="Transcribed_RNA"/>
</dbReference>
<protein>
    <submittedName>
        <fullName evidence="1">Uncharacterized protein</fullName>
    </submittedName>
</protein>